<name>A0A1I7G9U8_9FLAO</name>
<protein>
    <recommendedName>
        <fullName evidence="4">DUF2809 domain-containing protein</fullName>
    </recommendedName>
</protein>
<reference evidence="2 3" key="1">
    <citation type="submission" date="2016-10" db="EMBL/GenBank/DDBJ databases">
        <authorList>
            <person name="de Groot N.N."/>
        </authorList>
    </citation>
    <scope>NUCLEOTIDE SEQUENCE [LARGE SCALE GENOMIC DNA]</scope>
    <source>
        <strain evidence="2 3">CGMCC 1.12333</strain>
    </source>
</reference>
<dbReference type="InterPro" id="IPR021257">
    <property type="entry name" value="DUF2809"/>
</dbReference>
<dbReference type="Proteomes" id="UP000199138">
    <property type="component" value="Unassembled WGS sequence"/>
</dbReference>
<keyword evidence="3" id="KW-1185">Reference proteome</keyword>
<dbReference type="STRING" id="1224947.SAMN05216480_1049"/>
<dbReference type="EMBL" id="FPBK01000004">
    <property type="protein sequence ID" value="SFU45192.1"/>
    <property type="molecule type" value="Genomic_DNA"/>
</dbReference>
<feature type="transmembrane region" description="Helical" evidence="1">
    <location>
        <begin position="58"/>
        <end position="78"/>
    </location>
</feature>
<feature type="transmembrane region" description="Helical" evidence="1">
    <location>
        <begin position="98"/>
        <end position="119"/>
    </location>
</feature>
<dbReference type="Pfam" id="PF10990">
    <property type="entry name" value="DUF2809"/>
    <property type="match status" value="1"/>
</dbReference>
<organism evidence="2 3">
    <name type="scientific">Pustulibacterium marinum</name>
    <dbReference type="NCBI Taxonomy" id="1224947"/>
    <lineage>
        <taxon>Bacteria</taxon>
        <taxon>Pseudomonadati</taxon>
        <taxon>Bacteroidota</taxon>
        <taxon>Flavobacteriia</taxon>
        <taxon>Flavobacteriales</taxon>
        <taxon>Flavobacteriaceae</taxon>
        <taxon>Pustulibacterium</taxon>
    </lineage>
</organism>
<evidence type="ECO:0000313" key="2">
    <source>
        <dbReference type="EMBL" id="SFU45192.1"/>
    </source>
</evidence>
<evidence type="ECO:0000313" key="3">
    <source>
        <dbReference type="Proteomes" id="UP000199138"/>
    </source>
</evidence>
<accession>A0A1I7G9U8</accession>
<feature type="transmembrane region" description="Helical" evidence="1">
    <location>
        <begin position="32"/>
        <end position="51"/>
    </location>
</feature>
<proteinExistence type="predicted"/>
<keyword evidence="1" id="KW-0472">Membrane</keyword>
<sequence length="133" mass="15643">MFKRKTYIIGTLLFFVIEVLIASFFHDRFIRPIFGDYLVVFLVYCFVQSFLVSKKYGWVSFAVLLFAYLIEILQYINLIELLGMQHTTFTRLTLGSSFEWADMLAYTLGVGTLYLIEYLTDRKQKQSKNDILS</sequence>
<gene>
    <name evidence="2" type="ORF">SAMN05216480_1049</name>
</gene>
<keyword evidence="1" id="KW-1133">Transmembrane helix</keyword>
<dbReference type="AlphaFoldDB" id="A0A1I7G9U8"/>
<feature type="transmembrane region" description="Helical" evidence="1">
    <location>
        <begin position="7"/>
        <end position="26"/>
    </location>
</feature>
<evidence type="ECO:0008006" key="4">
    <source>
        <dbReference type="Google" id="ProtNLM"/>
    </source>
</evidence>
<dbReference type="OrthoDB" id="5360192at2"/>
<dbReference type="RefSeq" id="WP_093024482.1">
    <property type="nucleotide sequence ID" value="NZ_FPBK01000004.1"/>
</dbReference>
<keyword evidence="1" id="KW-0812">Transmembrane</keyword>
<evidence type="ECO:0000256" key="1">
    <source>
        <dbReference type="SAM" id="Phobius"/>
    </source>
</evidence>